<dbReference type="InterPro" id="IPR015943">
    <property type="entry name" value="WD40/YVTN_repeat-like_dom_sf"/>
</dbReference>
<feature type="compositionally biased region" description="Basic residues" evidence="2">
    <location>
        <begin position="962"/>
        <end position="973"/>
    </location>
</feature>
<feature type="compositionally biased region" description="Low complexity" evidence="2">
    <location>
        <begin position="1815"/>
        <end position="1832"/>
    </location>
</feature>
<protein>
    <submittedName>
        <fullName evidence="4">Activating molecule in BECN1-regulated autophagy protein 1,Histone deacetylase complex subunit SAP130</fullName>
    </submittedName>
</protein>
<reference evidence="4" key="1">
    <citation type="submission" date="2021-01" db="EMBL/GenBank/DDBJ databases">
        <authorList>
            <person name="Li R."/>
            <person name="Bekaert M."/>
        </authorList>
    </citation>
    <scope>NUCLEOTIDE SEQUENCE</scope>
    <source>
        <strain evidence="4">Farmed</strain>
    </source>
</reference>
<feature type="compositionally biased region" description="Low complexity" evidence="2">
    <location>
        <begin position="745"/>
        <end position="770"/>
    </location>
</feature>
<feature type="region of interest" description="Disordered" evidence="2">
    <location>
        <begin position="945"/>
        <end position="973"/>
    </location>
</feature>
<feature type="compositionally biased region" description="Low complexity" evidence="2">
    <location>
        <begin position="593"/>
        <end position="603"/>
    </location>
</feature>
<feature type="compositionally biased region" description="Polar residues" evidence="2">
    <location>
        <begin position="1080"/>
        <end position="1089"/>
    </location>
</feature>
<feature type="region of interest" description="Disordered" evidence="2">
    <location>
        <begin position="629"/>
        <end position="651"/>
    </location>
</feature>
<sequence>MLHMPDQTKPPVVMSVESLLEFKATTPHANEPCELSGHCRATFLMDFSPDGSRMASSHGDHTVRITDLSTRKCTHILRGHPRTPWCLAFHQSSNDILASGCLGGEVRIWDLHGRGSEVWTAPHGSVIATLAFHPTDHVLVFATADEIYFWDWSKSRPFACCKTARNFERVRWLRFDPLGHYLYTGIANATTIQPRIHIGNRTTSGINRSSSSQTDRQIDRRLRTDFRNRRRHIQERYQEVLRQYHSYERTQPELSVSIDPPAPSTIPLDEELVPYVNLVTPQSPVHEDNLRSARQYAAEISEAVRGALEIPFTRFSLRHYQERPRRQQEFLGASSQPFLRCESSLSNRAPDESGTSSSTTTTRNSVENPSLPAGSESSSRSPMTNSITLSISGSGNSTSTDMEAESNDISASQSASLPSSASINGPARTSSVSPFRSISMNNGLPRNLSDRLDACKMNLQILETLNSTYRENPSSSAAASSSSSSIPATFTPNTDSCISPPPPLPDSAAAAGCSDPSQRSTLLHNVFSSYPSTSSSSSLPSLSSSSSSSSIETNSYLIGLPSSGTSNQYNGTLANNLPSTSRGGTRAPHSRESASATSSSSNSIKPYQRQAGSLKSAFHSICRALSMSNTSPTSTENTYTSLQTPTTSLTSSTDEELLSTVKSTCKVASTCNKRTCNLDVAVTTFTSCQQKSEMTNASAETSRKWNNDLSAEATSSSDSINADNNCWSQMSRLTPINVEAADGASSSSSSSAESHQPISPSNSSADSASLLPPPAPPPPPSTSSNSFSSFPLSSKPIKTTASLAKEPVFCSTSQNSSPMNTEGLTAPASLSVPCTSVSTASSFTTETCCSTKPSQNKMETDVSSKDSLPNDQSISKPLHTTAGSYFNLNSVTDKVCPIESSACVTSSSSVHSPYVVTSQPQCRDDGQSENCSDLETSCLSLSGDHTPLKSSVSNQSDQSKRTQVRRPTSKTSRIKLLKSLPSPSVASTQDCKSGTSFLTKDKLRCDKNSSLSPDDVSEAGASSQITHSMTQNNQSSMHQLSPSGSTSASQSAHNPDYGPSSAYQSDPSLSLLNWDELDSSSADSTNFHPTSAMRPPSHTYDIPVFEPSSMVSNRRSSGSLPDVPGISRTCRPQSHSARGFDSPSFSIPNINDNPGAATNEAFDTLCAVASATCDITEVTARLHQELDDLDRRMASLQQRCAARLARVHVPSREVVGLERWSANHNVDEFVCSVRNTLDGIAQLRRHERLVQQIAAASFYPDDVNGRGNERLDESARLSNEAREEISRSLRREISKQTKLLRLQERILQRLRQRQIHQHYVNTTSSSEDALPRPNDTLQAAINRAIAGAFLGRGEIAVATNIINLTHRIQRWDFRKLELPDLTDISDNVIVSHCKLHNDASCDISQDGCLLATFVPTHRGFPDDTVLAIYSLQEDTLGQCLYTKGFGPNAISVSISPKNHYVLVGLAAKRISWVFTTNQMVAQVYELSQEFAGEQSMKHVNDITHYVDADMRTHVSVNSAKWLPQVGGGLVYGTNRGNLHLCWPGFKPQKKENTSERDEEWNTLNQAQSLRRRSARINIDRQSRLNKYCYFIFLHLFVFTLKYYSLRSYIQYFPHSPTSCLHTNKSQPFLVMPKQFLGYRRADGCPQKNQGEDMSQQSYSGGDRHVDKVLHSGGDTPTSSRISAQSNRPTHIYPQPSSHQTTDHINTYQKTSTSVAAATHSSMSTVPNILTSTGIIGNNLENVKTSSTSSTSVIGHSSPAYSVHMQQFRPQGVLHLSTTIGASETTTAAQPISLNVNSTFRGGGVGSGGGGGGSSTEGQATSTTHHTPTFTSHLPRGAAAASALSVPKPGSSIASVATPAAVMRPNTPTIISNTGYSQINRASLISTIKQTTPPSSVRAGQSGVAPASQIILRPEKPRSGIYGDGTTVVPAAPSTQNIQIMLKKTRGADVTKSQVMPGHCSAKAVPVTPSISHTSLTTAVTSKVIASSQGSLTPLAPNLPIKQGGGKWNCGNHLVDLTKETSKPMNAKALAAISMSTQVATSSSGSVTQATASVAAVTSATSSIPSSIPIAKVTPQRQQASSHITQAAAVAAAAAAAPHPIVQEARTETQPHGQPAQTAVTSNYFIPAQASRVSASSTPLTTNISAGTPTVTHADNRQDGRSTVQHMQPYLPPEMIYSMPYSLIPYQMNTNVPVRSSLCGTISTQAVVTSAADIVSCSAATNVSILSVNNSLAVGNVMQPTPSNLANNTVTLSSNNSSPRPSILRKRTNDGTAVGVKKTFGLQSSSIENTQSPRQESTPQSNTSSPKTPAGDNSQSSTDTALSTEAGCTGVPTSASDNRNPSECSDSHEQNGVVSSSILSTPSVLPNLSNSVEASPRKKPRKQMLNANEELKDNTSTDEEYDKLGKLEELKDYKNREVKDEYTDEEGVRWTTEKLRTKLSLLKCYVRTWKVRANHFERHSDVKCKEDKRATVSELSNQRGVLQKASGWKLYFLATQLEDMNEMEKTICNQMCKLQKTISPKDSPKQGTMDSDETKLHELTQANIQRCKLVIDQLTEARSSMLKILDHKQHVLDIINKHISKRPIKKKERT</sequence>
<feature type="region of interest" description="Disordered" evidence="2">
    <location>
        <begin position="2135"/>
        <end position="2160"/>
    </location>
</feature>
<feature type="compositionally biased region" description="Polar residues" evidence="2">
    <location>
        <begin position="486"/>
        <end position="497"/>
    </location>
</feature>
<dbReference type="SUPFAM" id="SSF69322">
    <property type="entry name" value="Tricorn protease domain 2"/>
    <property type="match status" value="1"/>
</dbReference>
<accession>A0A812CHE4</accession>
<feature type="region of interest" description="Disordered" evidence="2">
    <location>
        <begin position="567"/>
        <end position="609"/>
    </location>
</feature>
<feature type="compositionally biased region" description="Low complexity" evidence="2">
    <location>
        <begin position="2244"/>
        <end position="2257"/>
    </location>
</feature>
<evidence type="ECO:0000256" key="2">
    <source>
        <dbReference type="SAM" id="MobiDB-lite"/>
    </source>
</evidence>
<feature type="compositionally biased region" description="Polar residues" evidence="2">
    <location>
        <begin position="567"/>
        <end position="583"/>
    </location>
</feature>
<feature type="compositionally biased region" description="Polar residues" evidence="2">
    <location>
        <begin position="948"/>
        <end position="957"/>
    </location>
</feature>
<dbReference type="Gene3D" id="2.130.10.10">
    <property type="entry name" value="YVTN repeat-like/Quinoprotein amine dehydrogenase"/>
    <property type="match status" value="1"/>
</dbReference>
<feature type="compositionally biased region" description="Polar residues" evidence="2">
    <location>
        <begin position="2330"/>
        <end position="2372"/>
    </location>
</feature>
<feature type="region of interest" description="Disordered" evidence="2">
    <location>
        <begin position="740"/>
        <end position="791"/>
    </location>
</feature>
<feature type="compositionally biased region" description="Polar residues" evidence="2">
    <location>
        <begin position="865"/>
        <end position="875"/>
    </location>
</feature>
<dbReference type="OrthoDB" id="10048604at2759"/>
<feature type="compositionally biased region" description="Pro residues" evidence="2">
    <location>
        <begin position="771"/>
        <end position="781"/>
    </location>
</feature>
<comment type="caution">
    <text evidence="4">The sequence shown here is derived from an EMBL/GenBank/DDBJ whole genome shotgun (WGS) entry which is preliminary data.</text>
</comment>
<feature type="region of interest" description="Disordered" evidence="2">
    <location>
        <begin position="854"/>
        <end position="876"/>
    </location>
</feature>
<dbReference type="GO" id="GO:0000423">
    <property type="term" value="P:mitophagy"/>
    <property type="evidence" value="ECO:0007669"/>
    <property type="project" value="TreeGrafter"/>
</dbReference>
<dbReference type="InterPro" id="IPR031963">
    <property type="entry name" value="SAP130_C"/>
</dbReference>
<dbReference type="InterPro" id="IPR052596">
    <property type="entry name" value="AMBRA1_autophagy"/>
</dbReference>
<feature type="region of interest" description="Disordered" evidence="2">
    <location>
        <begin position="1640"/>
        <end position="1702"/>
    </location>
</feature>
<feature type="compositionally biased region" description="Low complexity" evidence="2">
    <location>
        <begin position="410"/>
        <end position="422"/>
    </location>
</feature>
<dbReference type="GO" id="GO:0000045">
    <property type="term" value="P:autophagosome assembly"/>
    <property type="evidence" value="ECO:0007669"/>
    <property type="project" value="TreeGrafter"/>
</dbReference>
<gene>
    <name evidence="4" type="ORF">SPHA_35302</name>
</gene>
<feature type="region of interest" description="Disordered" evidence="2">
    <location>
        <begin position="471"/>
        <end position="516"/>
    </location>
</feature>
<feature type="compositionally biased region" description="Gly residues" evidence="2">
    <location>
        <begin position="1800"/>
        <end position="1814"/>
    </location>
</feature>
<dbReference type="PANTHER" id="PTHR22874:SF1">
    <property type="entry name" value="ACTIVATING MOLECULE IN BECN1-REGULATED AUTOPHAGY PROTEIN 1"/>
    <property type="match status" value="1"/>
</dbReference>
<feature type="compositionally biased region" description="Low complexity" evidence="2">
    <location>
        <begin position="782"/>
        <end position="791"/>
    </location>
</feature>
<feature type="compositionally biased region" description="Polar residues" evidence="2">
    <location>
        <begin position="1646"/>
        <end position="1659"/>
    </location>
</feature>
<feature type="compositionally biased region" description="Polar residues" evidence="2">
    <location>
        <begin position="427"/>
        <end position="440"/>
    </location>
</feature>
<keyword evidence="1" id="KW-0853">WD repeat</keyword>
<feature type="repeat" description="WD" evidence="1">
    <location>
        <begin position="77"/>
        <end position="111"/>
    </location>
</feature>
<feature type="domain" description="Histone deacetylase complex subunit SAP130 C-terminal" evidence="3">
    <location>
        <begin position="2371"/>
        <end position="2575"/>
    </location>
</feature>
<feature type="compositionally biased region" description="Low complexity" evidence="2">
    <location>
        <begin position="638"/>
        <end position="651"/>
    </location>
</feature>
<dbReference type="Pfam" id="PF00400">
    <property type="entry name" value="WD40"/>
    <property type="match status" value="2"/>
</dbReference>
<name>A0A812CHE4_ACAPH</name>
<dbReference type="PROSITE" id="PS50082">
    <property type="entry name" value="WD_REPEATS_2"/>
    <property type="match status" value="2"/>
</dbReference>
<feature type="compositionally biased region" description="Low complexity" evidence="2">
    <location>
        <begin position="1041"/>
        <end position="1051"/>
    </location>
</feature>
<feature type="region of interest" description="Disordered" evidence="2">
    <location>
        <begin position="1005"/>
        <end position="1064"/>
    </location>
</feature>
<dbReference type="Pfam" id="PF16014">
    <property type="entry name" value="SAP130_C"/>
    <property type="match status" value="1"/>
</dbReference>
<dbReference type="Proteomes" id="UP000597762">
    <property type="component" value="Unassembled WGS sequence"/>
</dbReference>
<dbReference type="SUPFAM" id="SSF50978">
    <property type="entry name" value="WD40 repeat-like"/>
    <property type="match status" value="1"/>
</dbReference>
<feature type="compositionally biased region" description="Low complexity" evidence="2">
    <location>
        <begin position="1108"/>
        <end position="1119"/>
    </location>
</feature>
<feature type="repeat" description="WD" evidence="1">
    <location>
        <begin position="35"/>
        <end position="76"/>
    </location>
</feature>
<feature type="compositionally biased region" description="Polar residues" evidence="2">
    <location>
        <begin position="1674"/>
        <end position="1702"/>
    </location>
</feature>
<keyword evidence="5" id="KW-1185">Reference proteome</keyword>
<dbReference type="EMBL" id="CAHIKZ030001514">
    <property type="protein sequence ID" value="CAE1266723.1"/>
    <property type="molecule type" value="Genomic_DNA"/>
</dbReference>
<proteinExistence type="predicted"/>
<feature type="compositionally biased region" description="Polar residues" evidence="2">
    <location>
        <begin position="2135"/>
        <end position="2152"/>
    </location>
</feature>
<feature type="compositionally biased region" description="Polar residues" evidence="2">
    <location>
        <begin position="1020"/>
        <end position="1040"/>
    </location>
</feature>
<dbReference type="InterPro" id="IPR036322">
    <property type="entry name" value="WD40_repeat_dom_sf"/>
</dbReference>
<dbReference type="GO" id="GO:1990756">
    <property type="term" value="F:ubiquitin-like ligase-substrate adaptor activity"/>
    <property type="evidence" value="ECO:0007669"/>
    <property type="project" value="TreeGrafter"/>
</dbReference>
<feature type="compositionally biased region" description="Low complexity" evidence="2">
    <location>
        <begin position="474"/>
        <end position="485"/>
    </location>
</feature>
<feature type="region of interest" description="Disordered" evidence="2">
    <location>
        <begin position="1798"/>
        <end position="1849"/>
    </location>
</feature>
<evidence type="ECO:0000313" key="5">
    <source>
        <dbReference type="Proteomes" id="UP000597762"/>
    </source>
</evidence>
<feature type="region of interest" description="Disordered" evidence="2">
    <location>
        <begin position="2244"/>
        <end position="2399"/>
    </location>
</feature>
<evidence type="ECO:0000259" key="3">
    <source>
        <dbReference type="Pfam" id="PF16014"/>
    </source>
</evidence>
<dbReference type="GO" id="GO:0080008">
    <property type="term" value="C:Cul4-RING E3 ubiquitin ligase complex"/>
    <property type="evidence" value="ECO:0007669"/>
    <property type="project" value="TreeGrafter"/>
</dbReference>
<feature type="region of interest" description="Disordered" evidence="2">
    <location>
        <begin position="345"/>
        <end position="440"/>
    </location>
</feature>
<feature type="compositionally biased region" description="Low complexity" evidence="2">
    <location>
        <begin position="353"/>
        <end position="365"/>
    </location>
</feature>
<feature type="region of interest" description="Disordered" evidence="2">
    <location>
        <begin position="1080"/>
        <end position="1146"/>
    </location>
</feature>
<organism evidence="4 5">
    <name type="scientific">Acanthosepion pharaonis</name>
    <name type="common">Pharaoh cuttlefish</name>
    <name type="synonym">Sepia pharaonis</name>
    <dbReference type="NCBI Taxonomy" id="158019"/>
    <lineage>
        <taxon>Eukaryota</taxon>
        <taxon>Metazoa</taxon>
        <taxon>Spiralia</taxon>
        <taxon>Lophotrochozoa</taxon>
        <taxon>Mollusca</taxon>
        <taxon>Cephalopoda</taxon>
        <taxon>Coleoidea</taxon>
        <taxon>Decapodiformes</taxon>
        <taxon>Sepiida</taxon>
        <taxon>Sepiina</taxon>
        <taxon>Sepiidae</taxon>
        <taxon>Acanthosepion</taxon>
    </lineage>
</organism>
<dbReference type="PANTHER" id="PTHR22874">
    <property type="entry name" value="ACTIVATING MOLECULE IN BECN1-REGULATED AUTOPHAGY PROTEIN 1"/>
    <property type="match status" value="1"/>
</dbReference>
<feature type="compositionally biased region" description="Polar residues" evidence="2">
    <location>
        <begin position="2280"/>
        <end position="2322"/>
    </location>
</feature>
<dbReference type="SMART" id="SM00320">
    <property type="entry name" value="WD40"/>
    <property type="match status" value="3"/>
</dbReference>
<dbReference type="InterPro" id="IPR001680">
    <property type="entry name" value="WD40_rpt"/>
</dbReference>
<evidence type="ECO:0000313" key="4">
    <source>
        <dbReference type="EMBL" id="CAE1266723.1"/>
    </source>
</evidence>
<evidence type="ECO:0000256" key="1">
    <source>
        <dbReference type="PROSITE-ProRule" id="PRU00221"/>
    </source>
</evidence>
<feature type="compositionally biased region" description="Polar residues" evidence="2">
    <location>
        <begin position="375"/>
        <end position="401"/>
    </location>
</feature>